<dbReference type="PANTHER" id="PTHR43845">
    <property type="entry name" value="BLR5969 PROTEIN"/>
    <property type="match status" value="1"/>
</dbReference>
<keyword evidence="2" id="KW-0436">Ligase</keyword>
<gene>
    <name evidence="2" type="ORF">ACFQS9_18310</name>
</gene>
<protein>
    <submittedName>
        <fullName evidence="2">Phenylacetate--CoA ligase family protein</fullName>
    </submittedName>
</protein>
<feature type="domain" description="AMP-dependent synthetase/ligase" evidence="1">
    <location>
        <begin position="198"/>
        <end position="316"/>
    </location>
</feature>
<organism evidence="2 3">
    <name type="scientific">Rhodococcus daqingensis</name>
    <dbReference type="NCBI Taxonomy" id="2479363"/>
    <lineage>
        <taxon>Bacteria</taxon>
        <taxon>Bacillati</taxon>
        <taxon>Actinomycetota</taxon>
        <taxon>Actinomycetes</taxon>
        <taxon>Mycobacteriales</taxon>
        <taxon>Nocardiaceae</taxon>
        <taxon>Rhodococcus</taxon>
    </lineage>
</organism>
<dbReference type="GO" id="GO:0016874">
    <property type="term" value="F:ligase activity"/>
    <property type="evidence" value="ECO:0007669"/>
    <property type="project" value="UniProtKB-KW"/>
</dbReference>
<dbReference type="SUPFAM" id="SSF56801">
    <property type="entry name" value="Acetyl-CoA synthetase-like"/>
    <property type="match status" value="1"/>
</dbReference>
<dbReference type="InterPro" id="IPR042099">
    <property type="entry name" value="ANL_N_sf"/>
</dbReference>
<dbReference type="PANTHER" id="PTHR43845:SF1">
    <property type="entry name" value="BLR5969 PROTEIN"/>
    <property type="match status" value="1"/>
</dbReference>
<reference evidence="3" key="1">
    <citation type="journal article" date="2019" name="Int. J. Syst. Evol. Microbiol.">
        <title>The Global Catalogue of Microorganisms (GCM) 10K type strain sequencing project: providing services to taxonomists for standard genome sequencing and annotation.</title>
        <authorList>
            <consortium name="The Broad Institute Genomics Platform"/>
            <consortium name="The Broad Institute Genome Sequencing Center for Infectious Disease"/>
            <person name="Wu L."/>
            <person name="Ma J."/>
        </authorList>
    </citation>
    <scope>NUCLEOTIDE SEQUENCE [LARGE SCALE GENOMIC DNA]</scope>
    <source>
        <strain evidence="3">ICMP 19430</strain>
    </source>
</reference>
<dbReference type="Pfam" id="PF00501">
    <property type="entry name" value="AMP-binding"/>
    <property type="match status" value="1"/>
</dbReference>
<dbReference type="Gene3D" id="3.40.50.12780">
    <property type="entry name" value="N-terminal domain of ligase-like"/>
    <property type="match status" value="1"/>
</dbReference>
<dbReference type="RefSeq" id="WP_378407248.1">
    <property type="nucleotide sequence ID" value="NZ_JBHTCS010000022.1"/>
</dbReference>
<dbReference type="InterPro" id="IPR000873">
    <property type="entry name" value="AMP-dep_synth/lig_dom"/>
</dbReference>
<accession>A0ABW2S265</accession>
<evidence type="ECO:0000259" key="1">
    <source>
        <dbReference type="Pfam" id="PF00501"/>
    </source>
</evidence>
<evidence type="ECO:0000313" key="2">
    <source>
        <dbReference type="EMBL" id="MFC7449854.1"/>
    </source>
</evidence>
<keyword evidence="3" id="KW-1185">Reference proteome</keyword>
<dbReference type="EMBL" id="JBHTCS010000022">
    <property type="protein sequence ID" value="MFC7449854.1"/>
    <property type="molecule type" value="Genomic_DNA"/>
</dbReference>
<comment type="caution">
    <text evidence="2">The sequence shown here is derived from an EMBL/GenBank/DDBJ whole genome shotgun (WGS) entry which is preliminary data.</text>
</comment>
<dbReference type="Proteomes" id="UP001596484">
    <property type="component" value="Unassembled WGS sequence"/>
</dbReference>
<evidence type="ECO:0000313" key="3">
    <source>
        <dbReference type="Proteomes" id="UP001596484"/>
    </source>
</evidence>
<sequence length="468" mass="50384">MTTYTHNTGLTPELRAKVAAAAGDRASKPRFRDVAGIRLVDNLDSLSRDEIEATQHHNLRATLTAARQSANVWRRFPALEAVDTVADLAALPLLSAADLAAGCPPHSADLLFDPRSPGLVLRSSGTASRPKVVYHSWDFNDRVRHLGVRGVRAALETPPNRVANCLFTGDLNGAFLFVQDITRSLPALSFPLGEYTSPADAAAIIEAHGIDTLAASPAYGAEVLAGARDGHPLPLRNFLFIGESMGAERERRARSATPGLAVRSLAYSTSETGPLAYQCRHQAGAVHHLHEDASVVEVIDEAGRPVPPGTPGELVVTPLTTSGMALFRYRLGDRGQLLTDACGCGSSARSVVLLGRMPNSMTVDTITFSSDHLMAALGSLGVSRPIDCQFQVLWKGHHYRVRLLLSPATPEGITTDAVRTALRGAHEVHEVITSPRCRDFEVQRTVTDQFARTQRGKVPVLYQHEICG</sequence>
<name>A0ABW2S265_9NOCA</name>
<proteinExistence type="predicted"/>